<evidence type="ECO:0000313" key="3">
    <source>
        <dbReference type="EMBL" id="EGG00022.1"/>
    </source>
</evidence>
<accession>F4S5Q9</accession>
<reference evidence="4" key="1">
    <citation type="journal article" date="2011" name="Proc. Natl. Acad. Sci. U.S.A.">
        <title>Obligate biotrophy features unraveled by the genomic analysis of rust fungi.</title>
        <authorList>
            <person name="Duplessis S."/>
            <person name="Cuomo C.A."/>
            <person name="Lin Y.-C."/>
            <person name="Aerts A."/>
            <person name="Tisserant E."/>
            <person name="Veneault-Fourrey C."/>
            <person name="Joly D.L."/>
            <person name="Hacquard S."/>
            <person name="Amselem J."/>
            <person name="Cantarel B.L."/>
            <person name="Chiu R."/>
            <person name="Coutinho P.M."/>
            <person name="Feau N."/>
            <person name="Field M."/>
            <person name="Frey P."/>
            <person name="Gelhaye E."/>
            <person name="Goldberg J."/>
            <person name="Grabherr M.G."/>
            <person name="Kodira C.D."/>
            <person name="Kohler A."/>
            <person name="Kuees U."/>
            <person name="Lindquist E.A."/>
            <person name="Lucas S.M."/>
            <person name="Mago R."/>
            <person name="Mauceli E."/>
            <person name="Morin E."/>
            <person name="Murat C."/>
            <person name="Pangilinan J.L."/>
            <person name="Park R."/>
            <person name="Pearson M."/>
            <person name="Quesneville H."/>
            <person name="Rouhier N."/>
            <person name="Sakthikumar S."/>
            <person name="Salamov A.A."/>
            <person name="Schmutz J."/>
            <person name="Selles B."/>
            <person name="Shapiro H."/>
            <person name="Tanguay P."/>
            <person name="Tuskan G.A."/>
            <person name="Henrissat B."/>
            <person name="Van de Peer Y."/>
            <person name="Rouze P."/>
            <person name="Ellis J.G."/>
            <person name="Dodds P.N."/>
            <person name="Schein J.E."/>
            <person name="Zhong S."/>
            <person name="Hamelin R.C."/>
            <person name="Grigoriev I.V."/>
            <person name="Szabo L.J."/>
            <person name="Martin F."/>
        </authorList>
    </citation>
    <scope>NUCLEOTIDE SEQUENCE [LARGE SCALE GENOMIC DNA]</scope>
    <source>
        <strain evidence="4">98AG31 / pathotype 3-4-7</strain>
    </source>
</reference>
<dbReference type="InParanoid" id="F4S5Q9"/>
<proteinExistence type="predicted"/>
<dbReference type="HOGENOM" id="CLU_009176_3_1_1"/>
<dbReference type="GeneID" id="18924606"/>
<feature type="compositionally biased region" description="Polar residues" evidence="1">
    <location>
        <begin position="172"/>
        <end position="181"/>
    </location>
</feature>
<evidence type="ECO:0000313" key="4">
    <source>
        <dbReference type="Proteomes" id="UP000001072"/>
    </source>
</evidence>
<keyword evidence="4" id="KW-1185">Reference proteome</keyword>
<dbReference type="Proteomes" id="UP000001072">
    <property type="component" value="Unassembled WGS sequence"/>
</dbReference>
<dbReference type="Pfam" id="PF20231">
    <property type="entry name" value="DUF6589"/>
    <property type="match status" value="1"/>
</dbReference>
<dbReference type="VEuPathDB" id="FungiDB:MELLADRAFT_112211"/>
<feature type="region of interest" description="Disordered" evidence="1">
    <location>
        <begin position="158"/>
        <end position="187"/>
    </location>
</feature>
<evidence type="ECO:0000259" key="2">
    <source>
        <dbReference type="Pfam" id="PF20231"/>
    </source>
</evidence>
<dbReference type="RefSeq" id="XP_007416730.1">
    <property type="nucleotide sequence ID" value="XM_007416668.1"/>
</dbReference>
<name>F4S5Q9_MELLP</name>
<organism evidence="4">
    <name type="scientific">Melampsora larici-populina (strain 98AG31 / pathotype 3-4-7)</name>
    <name type="common">Poplar leaf rust fungus</name>
    <dbReference type="NCBI Taxonomy" id="747676"/>
    <lineage>
        <taxon>Eukaryota</taxon>
        <taxon>Fungi</taxon>
        <taxon>Dikarya</taxon>
        <taxon>Basidiomycota</taxon>
        <taxon>Pucciniomycotina</taxon>
        <taxon>Pucciniomycetes</taxon>
        <taxon>Pucciniales</taxon>
        <taxon>Melampsoraceae</taxon>
        <taxon>Melampsora</taxon>
    </lineage>
</organism>
<gene>
    <name evidence="3" type="ORF">MELLADRAFT_112211</name>
</gene>
<dbReference type="AlphaFoldDB" id="F4S5Q9"/>
<dbReference type="KEGG" id="mlr:MELLADRAFT_112211"/>
<dbReference type="InterPro" id="IPR046496">
    <property type="entry name" value="DUF6589"/>
</dbReference>
<protein>
    <recommendedName>
        <fullName evidence="2">DUF6589 domain-containing protein</fullName>
    </recommendedName>
</protein>
<feature type="domain" description="DUF6589" evidence="2">
    <location>
        <begin position="264"/>
        <end position="359"/>
    </location>
</feature>
<sequence>MTPPSSTAPSVHTPKMVITTLKICDLMTSAGFSPKEFMLTFLSSTDKELVNRRRVMKAGLGTKGTRSIVKHFAKLTTSCASGKDSWEAIILEQASAIVNDQDMQQGYFPAGSYTSSNQIPADSFSEGSEGLRAHQVKTGMKFLHSLIHSKLSLALKTKKSAPDDDDDKDGQGTVTPDQTAPTDEVSIDGLPDEATILSLENLVFVQSTPADVAAHKLEKYSASNGAPARVTRGTHDGSVQMIKSQLAKALQESATHILPAGLSSAKLPCLKTKPPPINQIEMHQPNIHLLRMMDAPDSSADGVSRVLDAVMGQIGMDKEKYAKRVLIAGGDVGSNQLLESLRVKRFPPVKALEGIDWIVHKATLSFIMKHIAKTYSRKVIEGLEDVDLTTEAGIETLFDSVWNQYFDRSALASARTNGDHT</sequence>
<dbReference type="EMBL" id="GL883152">
    <property type="protein sequence ID" value="EGG00022.1"/>
    <property type="molecule type" value="Genomic_DNA"/>
</dbReference>
<evidence type="ECO:0000256" key="1">
    <source>
        <dbReference type="SAM" id="MobiDB-lite"/>
    </source>
</evidence>